<dbReference type="AlphaFoldDB" id="A0AAE3CYE8"/>
<keyword evidence="2" id="KW-1185">Reference proteome</keyword>
<dbReference type="Proteomes" id="UP001196509">
    <property type="component" value="Unassembled WGS sequence"/>
</dbReference>
<gene>
    <name evidence="1" type="ORF">K1W69_03215</name>
</gene>
<dbReference type="RefSeq" id="WP_220226888.1">
    <property type="nucleotide sequence ID" value="NZ_JAICBX010000001.1"/>
</dbReference>
<evidence type="ECO:0000313" key="1">
    <source>
        <dbReference type="EMBL" id="MBW8636185.1"/>
    </source>
</evidence>
<name>A0AAE3CYE8_9HYPH</name>
<protein>
    <submittedName>
        <fullName evidence="1">3-keto-5-aminohexanoate cleavage protein</fullName>
    </submittedName>
</protein>
<comment type="caution">
    <text evidence="1">The sequence shown here is derived from an EMBL/GenBank/DDBJ whole genome shotgun (WGS) entry which is preliminary data.</text>
</comment>
<evidence type="ECO:0000313" key="2">
    <source>
        <dbReference type="Proteomes" id="UP001196509"/>
    </source>
</evidence>
<dbReference type="GO" id="GO:0043720">
    <property type="term" value="F:3-keto-5-aminohexanoate cleavage activity"/>
    <property type="evidence" value="ECO:0007669"/>
    <property type="project" value="InterPro"/>
</dbReference>
<dbReference type="Gene3D" id="3.20.20.70">
    <property type="entry name" value="Aldolase class I"/>
    <property type="match status" value="1"/>
</dbReference>
<dbReference type="InterPro" id="IPR013785">
    <property type="entry name" value="Aldolase_TIM"/>
</dbReference>
<reference evidence="1" key="1">
    <citation type="submission" date="2021-08" db="EMBL/GenBank/DDBJ databases">
        <title>Hoeflea bacterium WL0058 sp. nov., isolated from the sediment.</title>
        <authorList>
            <person name="Wang L."/>
            <person name="Zhang D."/>
        </authorList>
    </citation>
    <scope>NUCLEOTIDE SEQUENCE</scope>
    <source>
        <strain evidence="1">WL0058</strain>
    </source>
</reference>
<dbReference type="EMBL" id="JAICBX010000001">
    <property type="protein sequence ID" value="MBW8636185.1"/>
    <property type="molecule type" value="Genomic_DNA"/>
</dbReference>
<organism evidence="1 2">
    <name type="scientific">Flavimaribacter sediminis</name>
    <dbReference type="NCBI Taxonomy" id="2865987"/>
    <lineage>
        <taxon>Bacteria</taxon>
        <taxon>Pseudomonadati</taxon>
        <taxon>Pseudomonadota</taxon>
        <taxon>Alphaproteobacteria</taxon>
        <taxon>Hyphomicrobiales</taxon>
        <taxon>Rhizobiaceae</taxon>
        <taxon>Flavimaribacter</taxon>
    </lineage>
</organism>
<dbReference type="PANTHER" id="PTHR37418:SF1">
    <property type="entry name" value="3-KETO-5-AMINOHEXANOATE CLEAVAGE PROTEIN"/>
    <property type="match status" value="1"/>
</dbReference>
<sequence length="238" mass="25559">MLQACLNGGWKKDHHIAVPLTVAELVRDAASVRAAGADDLHIHIRASDGSETLEPDALRQTLEAIRAVVPDMPIGVGTGAWIAPGGRARHDDIKGWTVKPDYASVNLNEEDAPEVMAMLTTMGVGIEAGLWSTDDARRFVDEIDFDTCLRVLVEIPDVNGNEATSEAVSIITILEEADCSLPILLHGQGESVWPCVRMAWEKGMSTRVGFEDTFLLPDGSLAPDNAALVEAARALKVV</sequence>
<dbReference type="Pfam" id="PF05853">
    <property type="entry name" value="BKACE"/>
    <property type="match status" value="1"/>
</dbReference>
<dbReference type="PANTHER" id="PTHR37418">
    <property type="entry name" value="3-KETO-5-AMINOHEXANOATE CLEAVAGE ENZYME-RELATED"/>
    <property type="match status" value="1"/>
</dbReference>
<dbReference type="InterPro" id="IPR008567">
    <property type="entry name" value="BKACE"/>
</dbReference>
<accession>A0AAE3CYE8</accession>
<proteinExistence type="predicted"/>